<dbReference type="PANTHER" id="PTHR44688:SF16">
    <property type="entry name" value="DNA-BINDING TRANSCRIPTIONAL ACTIVATOR DEVR_DOSR"/>
    <property type="match status" value="1"/>
</dbReference>
<dbReference type="NCBIfam" id="TIGR00229">
    <property type="entry name" value="sensory_box"/>
    <property type="match status" value="1"/>
</dbReference>
<evidence type="ECO:0000256" key="2">
    <source>
        <dbReference type="ARBA" id="ARBA00023125"/>
    </source>
</evidence>
<keyword evidence="3" id="KW-0804">Transcription</keyword>
<dbReference type="InterPro" id="IPR036388">
    <property type="entry name" value="WH-like_DNA-bd_sf"/>
</dbReference>
<dbReference type="GO" id="GO:0006355">
    <property type="term" value="P:regulation of DNA-templated transcription"/>
    <property type="evidence" value="ECO:0007669"/>
    <property type="project" value="InterPro"/>
</dbReference>
<reference evidence="6" key="1">
    <citation type="submission" date="2018-06" db="EMBL/GenBank/DDBJ databases">
        <authorList>
            <person name="Zhirakovskaya E."/>
        </authorList>
    </citation>
    <scope>NUCLEOTIDE SEQUENCE</scope>
</reference>
<dbReference type="Pfam" id="PF13426">
    <property type="entry name" value="PAS_9"/>
    <property type="match status" value="1"/>
</dbReference>
<keyword evidence="2" id="KW-0238">DNA-binding</keyword>
<protein>
    <submittedName>
        <fullName evidence="6">Uncharacterized protein</fullName>
    </submittedName>
</protein>
<evidence type="ECO:0000259" key="5">
    <source>
        <dbReference type="PROSITE" id="PS50112"/>
    </source>
</evidence>
<dbReference type="InterPro" id="IPR000014">
    <property type="entry name" value="PAS"/>
</dbReference>
<dbReference type="SUPFAM" id="SSF55785">
    <property type="entry name" value="PYP-like sensor domain (PAS domain)"/>
    <property type="match status" value="1"/>
</dbReference>
<dbReference type="SMART" id="SM00091">
    <property type="entry name" value="PAS"/>
    <property type="match status" value="1"/>
</dbReference>
<dbReference type="GO" id="GO:0003677">
    <property type="term" value="F:DNA binding"/>
    <property type="evidence" value="ECO:0007669"/>
    <property type="project" value="UniProtKB-KW"/>
</dbReference>
<name>A0A3B0V009_9ZZZZ</name>
<evidence type="ECO:0000256" key="3">
    <source>
        <dbReference type="ARBA" id="ARBA00023163"/>
    </source>
</evidence>
<dbReference type="SMART" id="SM00421">
    <property type="entry name" value="HTH_LUXR"/>
    <property type="match status" value="1"/>
</dbReference>
<accession>A0A3B0V009</accession>
<sequence>MLSMNISDQISAHWAAHREEIGLVWYLLPNQGQPSTNETAANLQQQITSYLLMTPFAPEAGRLVGEQLAQQFHLSIEKLGYLQGLLIEQLLLGLDEAQTVWLTPRLTAFWAEMTVGYGYQARKLYLAEQGQLPKKLLTDLQQAAEGKQHFAALFSSTYSPVVLHENGRILAINKAVTQIFGYTADELVGQQIQALVSAMAPAAEQTHILKHITAELTQTYQTKCFSKDGVEIALEVTTKHIIHEGRKVCLIVLRPLTDIFKPLPESEEVNLTSRQQEVLHYLAAGMSDKEIATTLHISLPTVKHHKQEIFNKLQVTTRIEAASWAWQG</sequence>
<dbReference type="InterPro" id="IPR035965">
    <property type="entry name" value="PAS-like_dom_sf"/>
</dbReference>
<feature type="domain" description="PAS" evidence="5">
    <location>
        <begin position="161"/>
        <end position="201"/>
    </location>
</feature>
<organism evidence="6">
    <name type="scientific">hydrothermal vent metagenome</name>
    <dbReference type="NCBI Taxonomy" id="652676"/>
    <lineage>
        <taxon>unclassified sequences</taxon>
        <taxon>metagenomes</taxon>
        <taxon>ecological metagenomes</taxon>
    </lineage>
</organism>
<dbReference type="PANTHER" id="PTHR44688">
    <property type="entry name" value="DNA-BINDING TRANSCRIPTIONAL ACTIVATOR DEVR_DOSR"/>
    <property type="match status" value="1"/>
</dbReference>
<feature type="domain" description="HTH luxR-type" evidence="4">
    <location>
        <begin position="264"/>
        <end position="328"/>
    </location>
</feature>
<dbReference type="AlphaFoldDB" id="A0A3B0V009"/>
<dbReference type="PROSITE" id="PS50043">
    <property type="entry name" value="HTH_LUXR_2"/>
    <property type="match status" value="1"/>
</dbReference>
<dbReference type="InterPro" id="IPR016032">
    <property type="entry name" value="Sig_transdc_resp-reg_C-effctor"/>
</dbReference>
<dbReference type="InterPro" id="IPR000792">
    <property type="entry name" value="Tscrpt_reg_LuxR_C"/>
</dbReference>
<dbReference type="PROSITE" id="PS50112">
    <property type="entry name" value="PAS"/>
    <property type="match status" value="1"/>
</dbReference>
<proteinExistence type="predicted"/>
<keyword evidence="1" id="KW-0805">Transcription regulation</keyword>
<dbReference type="EMBL" id="UOEU01000163">
    <property type="protein sequence ID" value="VAW31127.1"/>
    <property type="molecule type" value="Genomic_DNA"/>
</dbReference>
<dbReference type="CDD" id="cd00130">
    <property type="entry name" value="PAS"/>
    <property type="match status" value="1"/>
</dbReference>
<dbReference type="Pfam" id="PF00196">
    <property type="entry name" value="GerE"/>
    <property type="match status" value="1"/>
</dbReference>
<dbReference type="Gene3D" id="1.10.10.10">
    <property type="entry name" value="Winged helix-like DNA-binding domain superfamily/Winged helix DNA-binding domain"/>
    <property type="match status" value="1"/>
</dbReference>
<evidence type="ECO:0000256" key="1">
    <source>
        <dbReference type="ARBA" id="ARBA00023015"/>
    </source>
</evidence>
<evidence type="ECO:0000313" key="6">
    <source>
        <dbReference type="EMBL" id="VAW31127.1"/>
    </source>
</evidence>
<evidence type="ECO:0000259" key="4">
    <source>
        <dbReference type="PROSITE" id="PS50043"/>
    </source>
</evidence>
<dbReference type="CDD" id="cd06170">
    <property type="entry name" value="LuxR_C_like"/>
    <property type="match status" value="1"/>
</dbReference>
<dbReference type="PRINTS" id="PR00038">
    <property type="entry name" value="HTHLUXR"/>
</dbReference>
<dbReference type="Gene3D" id="3.30.450.20">
    <property type="entry name" value="PAS domain"/>
    <property type="match status" value="1"/>
</dbReference>
<dbReference type="SUPFAM" id="SSF46894">
    <property type="entry name" value="C-terminal effector domain of the bipartite response regulators"/>
    <property type="match status" value="1"/>
</dbReference>
<gene>
    <name evidence="6" type="ORF">MNBD_CHLOROFLEXI01-1838</name>
</gene>